<protein>
    <submittedName>
        <fullName evidence="2">Uncharacterized protein</fullName>
    </submittedName>
</protein>
<dbReference type="Proteomes" id="UP000572268">
    <property type="component" value="Unassembled WGS sequence"/>
</dbReference>
<evidence type="ECO:0000313" key="3">
    <source>
        <dbReference type="Proteomes" id="UP000572268"/>
    </source>
</evidence>
<feature type="compositionally biased region" description="Basic residues" evidence="1">
    <location>
        <begin position="1"/>
        <end position="15"/>
    </location>
</feature>
<name>A0A7J6LWW6_PEROL</name>
<evidence type="ECO:0000256" key="1">
    <source>
        <dbReference type="SAM" id="MobiDB-lite"/>
    </source>
</evidence>
<dbReference type="GO" id="GO:0003676">
    <property type="term" value="F:nucleic acid binding"/>
    <property type="evidence" value="ECO:0007669"/>
    <property type="project" value="InterPro"/>
</dbReference>
<proteinExistence type="predicted"/>
<comment type="caution">
    <text evidence="2">The sequence shown here is derived from an EMBL/GenBank/DDBJ whole genome shotgun (WGS) entry which is preliminary data.</text>
</comment>
<dbReference type="GO" id="GO:0008168">
    <property type="term" value="F:methyltransferase activity"/>
    <property type="evidence" value="ECO:0007669"/>
    <property type="project" value="InterPro"/>
</dbReference>
<reference evidence="2 3" key="1">
    <citation type="submission" date="2020-04" db="EMBL/GenBank/DDBJ databases">
        <title>Perkinsus olseni comparative genomics.</title>
        <authorList>
            <person name="Bogema D.R."/>
        </authorList>
    </citation>
    <scope>NUCLEOTIDE SEQUENCE [LARGE SCALE GENOMIC DNA]</scope>
    <source>
        <strain evidence="2">ATCC PRA-31</strain>
    </source>
</reference>
<evidence type="ECO:0000313" key="2">
    <source>
        <dbReference type="EMBL" id="KAF4663802.1"/>
    </source>
</evidence>
<dbReference type="PANTHER" id="PTHR39444">
    <property type="entry name" value="SITE-SPECIFIC DNA-METHYLTRANSFERASE (ADENINE-SPECIFIC)"/>
    <property type="match status" value="1"/>
</dbReference>
<sequence>MARTKQTRRKNKKQSKQPAEPKLAVDEGGSTPESTSVEEVLSKAFPYPTDSLDHAESPAKAYGHVGPILELMAEKLGKSKEDLKIYDPYYCNGAVVDNLKALGFTNVYNECEDFYSVESPEFDVLLTNPPYSGEHPEKLADFTAKVGKPWLWLVPNWFYMKDFYKKLIEKPGQSGMFFVAPKKRYVYQTPRHLRASSDEAKTSPFPSFWFINGCGVCTPEDMQSAMEGSEGVLAVKDVHDLPLTYYDQYDPEYKRQRNIMKSQKRKNNYSEKAGEQASWGRKAGAQQDYKMSNKRQKRIGSMKQIYSNIHIQPPTKHDRALCRYTSMDRTLNLPKIDGSTNGLGNVRDQKLPAGLLQPVDPPKRQEQAEEAGGALRLEPVATLIRQHRRPRASTLKLARETQMPEDM</sequence>
<dbReference type="PROSITE" id="PS00092">
    <property type="entry name" value="N6_MTASE"/>
    <property type="match status" value="1"/>
</dbReference>
<dbReference type="GO" id="GO:0032259">
    <property type="term" value="P:methylation"/>
    <property type="evidence" value="ECO:0007669"/>
    <property type="project" value="InterPro"/>
</dbReference>
<feature type="non-terminal residue" evidence="2">
    <location>
        <position position="1"/>
    </location>
</feature>
<organism evidence="2 3">
    <name type="scientific">Perkinsus olseni</name>
    <name type="common">Perkinsus atlanticus</name>
    <dbReference type="NCBI Taxonomy" id="32597"/>
    <lineage>
        <taxon>Eukaryota</taxon>
        <taxon>Sar</taxon>
        <taxon>Alveolata</taxon>
        <taxon>Perkinsozoa</taxon>
        <taxon>Perkinsea</taxon>
        <taxon>Perkinsida</taxon>
        <taxon>Perkinsidae</taxon>
        <taxon>Perkinsus</taxon>
    </lineage>
</organism>
<dbReference type="SUPFAM" id="SSF53335">
    <property type="entry name" value="S-adenosyl-L-methionine-dependent methyltransferases"/>
    <property type="match status" value="1"/>
</dbReference>
<dbReference type="InterPro" id="IPR002052">
    <property type="entry name" value="DNA_methylase_N6_adenine_CS"/>
</dbReference>
<gene>
    <name evidence="2" type="ORF">FOL46_004535</name>
</gene>
<dbReference type="AlphaFoldDB" id="A0A7J6LWW6"/>
<feature type="region of interest" description="Disordered" evidence="1">
    <location>
        <begin position="385"/>
        <end position="407"/>
    </location>
</feature>
<feature type="region of interest" description="Disordered" evidence="1">
    <location>
        <begin position="261"/>
        <end position="290"/>
    </location>
</feature>
<dbReference type="EMBL" id="JABANN010000278">
    <property type="protein sequence ID" value="KAF4663802.1"/>
    <property type="molecule type" value="Genomic_DNA"/>
</dbReference>
<dbReference type="InterPro" id="IPR029063">
    <property type="entry name" value="SAM-dependent_MTases_sf"/>
</dbReference>
<feature type="region of interest" description="Disordered" evidence="1">
    <location>
        <begin position="1"/>
        <end position="38"/>
    </location>
</feature>
<accession>A0A7J6LWW6</accession>
<dbReference type="PANTHER" id="PTHR39444:SF3">
    <property type="entry name" value="SITE-SPECIFIC DNA-METHYLTRANSFERASE (ADENINE-SPECIFIC)"/>
    <property type="match status" value="1"/>
</dbReference>